<evidence type="ECO:0000313" key="1">
    <source>
        <dbReference type="EMBL" id="KAJ8361352.1"/>
    </source>
</evidence>
<name>A0A9Q1J1K2_SYNKA</name>
<keyword evidence="2" id="KW-1185">Reference proteome</keyword>
<gene>
    <name evidence="1" type="ORF">SKAU_G00178770</name>
</gene>
<comment type="caution">
    <text evidence="1">The sequence shown here is derived from an EMBL/GenBank/DDBJ whole genome shotgun (WGS) entry which is preliminary data.</text>
</comment>
<proteinExistence type="predicted"/>
<dbReference type="EMBL" id="JAINUF010000005">
    <property type="protein sequence ID" value="KAJ8361352.1"/>
    <property type="molecule type" value="Genomic_DNA"/>
</dbReference>
<sequence length="102" mass="10978">MHCGCRPVEDTPGMASTAIRHPLTWARRGGPGRSRPGESASFYRLGFPPSAMTAECCSLQIKPPFPETRKRTWAPAPPPPGIERFLIAVMGAGPSQGHPGER</sequence>
<dbReference type="Proteomes" id="UP001152622">
    <property type="component" value="Chromosome 5"/>
</dbReference>
<dbReference type="AlphaFoldDB" id="A0A9Q1J1K2"/>
<evidence type="ECO:0000313" key="2">
    <source>
        <dbReference type="Proteomes" id="UP001152622"/>
    </source>
</evidence>
<accession>A0A9Q1J1K2</accession>
<reference evidence="1" key="1">
    <citation type="journal article" date="2023" name="Science">
        <title>Genome structures resolve the early diversification of teleost fishes.</title>
        <authorList>
            <person name="Parey E."/>
            <person name="Louis A."/>
            <person name="Montfort J."/>
            <person name="Bouchez O."/>
            <person name="Roques C."/>
            <person name="Iampietro C."/>
            <person name="Lluch J."/>
            <person name="Castinel A."/>
            <person name="Donnadieu C."/>
            <person name="Desvignes T."/>
            <person name="Floi Bucao C."/>
            <person name="Jouanno E."/>
            <person name="Wen M."/>
            <person name="Mejri S."/>
            <person name="Dirks R."/>
            <person name="Jansen H."/>
            <person name="Henkel C."/>
            <person name="Chen W.J."/>
            <person name="Zahm M."/>
            <person name="Cabau C."/>
            <person name="Klopp C."/>
            <person name="Thompson A.W."/>
            <person name="Robinson-Rechavi M."/>
            <person name="Braasch I."/>
            <person name="Lecointre G."/>
            <person name="Bobe J."/>
            <person name="Postlethwait J.H."/>
            <person name="Berthelot C."/>
            <person name="Roest Crollius H."/>
            <person name="Guiguen Y."/>
        </authorList>
    </citation>
    <scope>NUCLEOTIDE SEQUENCE</scope>
    <source>
        <strain evidence="1">WJC10195</strain>
    </source>
</reference>
<organism evidence="1 2">
    <name type="scientific">Synaphobranchus kaupii</name>
    <name type="common">Kaup's arrowtooth eel</name>
    <dbReference type="NCBI Taxonomy" id="118154"/>
    <lineage>
        <taxon>Eukaryota</taxon>
        <taxon>Metazoa</taxon>
        <taxon>Chordata</taxon>
        <taxon>Craniata</taxon>
        <taxon>Vertebrata</taxon>
        <taxon>Euteleostomi</taxon>
        <taxon>Actinopterygii</taxon>
        <taxon>Neopterygii</taxon>
        <taxon>Teleostei</taxon>
        <taxon>Anguilliformes</taxon>
        <taxon>Synaphobranchidae</taxon>
        <taxon>Synaphobranchus</taxon>
    </lineage>
</organism>
<protein>
    <submittedName>
        <fullName evidence="1">Uncharacterized protein</fullName>
    </submittedName>
</protein>